<evidence type="ECO:0000259" key="1">
    <source>
        <dbReference type="Pfam" id="PF00903"/>
    </source>
</evidence>
<protein>
    <submittedName>
        <fullName evidence="3">Uncharacterized protein</fullName>
    </submittedName>
</protein>
<dbReference type="InterPro" id="IPR004360">
    <property type="entry name" value="Glyas_Fos-R_dOase_dom"/>
</dbReference>
<dbReference type="AlphaFoldDB" id="A0A1G4T2N4"/>
<keyword evidence="4" id="KW-1185">Reference proteome</keyword>
<dbReference type="STRING" id="624147.SAMN04487970_104116"/>
<dbReference type="EMBL" id="FMTT01000041">
    <property type="protein sequence ID" value="SCW75692.1"/>
    <property type="molecule type" value="Genomic_DNA"/>
</dbReference>
<evidence type="ECO:0000259" key="2">
    <source>
        <dbReference type="Pfam" id="PF12867"/>
    </source>
</evidence>
<dbReference type="RefSeq" id="WP_090675184.1">
    <property type="nucleotide sequence ID" value="NZ_FMTT01000041.1"/>
</dbReference>
<dbReference type="Gene3D" id="3.10.180.10">
    <property type="entry name" value="2,3-Dihydroxybiphenyl 1,2-Dioxygenase, domain 1"/>
    <property type="match status" value="1"/>
</dbReference>
<evidence type="ECO:0000313" key="4">
    <source>
        <dbReference type="Proteomes" id="UP000198601"/>
    </source>
</evidence>
<dbReference type="Proteomes" id="UP000198601">
    <property type="component" value="Unassembled WGS sequence"/>
</dbReference>
<dbReference type="Gene3D" id="1.20.120.450">
    <property type="entry name" value="dinb family like domain"/>
    <property type="match status" value="1"/>
</dbReference>
<accession>A0A1G4T2N4</accession>
<dbReference type="SUPFAM" id="SSF109854">
    <property type="entry name" value="DinB/YfiT-like putative metalloenzymes"/>
    <property type="match status" value="1"/>
</dbReference>
<dbReference type="Pfam" id="PF00903">
    <property type="entry name" value="Glyoxalase"/>
    <property type="match status" value="1"/>
</dbReference>
<name>A0A1G4T2N4_9BACL</name>
<dbReference type="InterPro" id="IPR034660">
    <property type="entry name" value="DinB/YfiT-like"/>
</dbReference>
<dbReference type="Pfam" id="PF12867">
    <property type="entry name" value="DinB_2"/>
    <property type="match status" value="1"/>
</dbReference>
<dbReference type="InterPro" id="IPR024775">
    <property type="entry name" value="DinB-like"/>
</dbReference>
<feature type="domain" description="Glyoxalase/fosfomycin resistance/dioxygenase" evidence="1">
    <location>
        <begin position="10"/>
        <end position="126"/>
    </location>
</feature>
<dbReference type="OrthoDB" id="9796039at2"/>
<gene>
    <name evidence="3" type="ORF">SAMN04487970_104116</name>
</gene>
<reference evidence="4" key="1">
    <citation type="submission" date="2016-10" db="EMBL/GenBank/DDBJ databases">
        <authorList>
            <person name="Varghese N."/>
            <person name="Submissions S."/>
        </authorList>
    </citation>
    <scope>NUCLEOTIDE SEQUENCE [LARGE SCALE GENOMIC DNA]</scope>
    <source>
        <strain evidence="4">CGMCC 1.8946</strain>
    </source>
</reference>
<feature type="domain" description="DinB-like" evidence="2">
    <location>
        <begin position="144"/>
        <end position="280"/>
    </location>
</feature>
<proteinExistence type="predicted"/>
<sequence length="292" mass="31918">METSAVQAKLLLRVPEVTAALLFYEQALGWERLELCAAAGYALLRQPGGEIALLAEGGMAVEAIRRLQAPACRELSPSGRFYVTAPPGQALEWLQQRAEEAGGRCRDETEPGCWRTVTITTPEGYRAAYWQELFPSDEETLVLFAAGPDRLEAALAGLGEAGLDLARAPGTWSIREQVLHVVDLELAALHKLKFALAGPERGRAYNGNGFSQDAWAAGMRYASRPVRAEVALFRLLREHVLSVCEHTPGALARSVIASGREETAGRLMKMMAGHANVHIRRIGEIRKRHAID</sequence>
<evidence type="ECO:0000313" key="3">
    <source>
        <dbReference type="EMBL" id="SCW75692.1"/>
    </source>
</evidence>
<dbReference type="SUPFAM" id="SSF54593">
    <property type="entry name" value="Glyoxalase/Bleomycin resistance protein/Dihydroxybiphenyl dioxygenase"/>
    <property type="match status" value="1"/>
</dbReference>
<organism evidence="3 4">
    <name type="scientific">Paenibacillus tianmuensis</name>
    <dbReference type="NCBI Taxonomy" id="624147"/>
    <lineage>
        <taxon>Bacteria</taxon>
        <taxon>Bacillati</taxon>
        <taxon>Bacillota</taxon>
        <taxon>Bacilli</taxon>
        <taxon>Bacillales</taxon>
        <taxon>Paenibacillaceae</taxon>
        <taxon>Paenibacillus</taxon>
    </lineage>
</organism>
<dbReference type="InterPro" id="IPR029068">
    <property type="entry name" value="Glyas_Bleomycin-R_OHBP_Dase"/>
</dbReference>